<evidence type="ECO:0000256" key="1">
    <source>
        <dbReference type="SAM" id="Coils"/>
    </source>
</evidence>
<evidence type="ECO:0000313" key="4">
    <source>
        <dbReference type="EMBL" id="CAF1644880.1"/>
    </source>
</evidence>
<dbReference type="Proteomes" id="UP000663852">
    <property type="component" value="Unassembled WGS sequence"/>
</dbReference>
<feature type="region of interest" description="Disordered" evidence="2">
    <location>
        <begin position="332"/>
        <end position="363"/>
    </location>
</feature>
<evidence type="ECO:0000313" key="5">
    <source>
        <dbReference type="Proteomes" id="UP000663828"/>
    </source>
</evidence>
<evidence type="ECO:0000313" key="3">
    <source>
        <dbReference type="EMBL" id="CAF0828414.1"/>
    </source>
</evidence>
<keyword evidence="5" id="KW-1185">Reference proteome</keyword>
<organism evidence="3 6">
    <name type="scientific">Adineta ricciae</name>
    <name type="common">Rotifer</name>
    <dbReference type="NCBI Taxonomy" id="249248"/>
    <lineage>
        <taxon>Eukaryota</taxon>
        <taxon>Metazoa</taxon>
        <taxon>Spiralia</taxon>
        <taxon>Gnathifera</taxon>
        <taxon>Rotifera</taxon>
        <taxon>Eurotatoria</taxon>
        <taxon>Bdelloidea</taxon>
        <taxon>Adinetida</taxon>
        <taxon>Adinetidae</taxon>
        <taxon>Adineta</taxon>
    </lineage>
</organism>
<accession>A0A813UV02</accession>
<gene>
    <name evidence="3" type="ORF">EDS130_LOCUS6211</name>
    <name evidence="4" type="ORF">XAT740_LOCUS53957</name>
</gene>
<sequence length="532" mass="60553">MLATADCTNHYMEQIVYESSWSDNTSNGISWFNLLTTEPIPEETDITDISHTPVRNNSGRSCSTSSIESCYVVLEIQRPRSDTELSKNIERQQEDDAEEEEEMEEEMEELHFAQAKIDDHSIDCEQLTVSLTLEFPQKEHLIEHIQEQIYEVEEHAEIIQPPIQEFSKQLFFNKAKSLNGSTKCMKAMTHVAKREQSCSILTDDEQSNTTATLEPIQKIIETSIQKQQQQPKSPVRHSNTSLDSIESKLSPPVPTQIRTTTTFSTLSTQRTSNPSQIQRPGLKMGTTTLTRTFAFDRACMEKYGRNPETKPEPEPVPVPIVPVVETPVKKDIGLPPRQHKPTEPPLTSHNGSNLYFRNTGTPKQSRIDDEVMTMHDSIYEYQQSLPPMRFDSQSLSKTSSVLCLMKKCARTVASEYRLTTNHDKTFTEPKLLQVTYLDGRLPLRTDPMAELTQKSQTLSSSVASRLNKLGLSKMSSTQDISGSVSLNGSYRKRVLNRFRNLIETHPNDSSSQARPWQHKTIIELFNDRKQKQ</sequence>
<proteinExistence type="predicted"/>
<dbReference type="EMBL" id="CAJNOJ010000018">
    <property type="protein sequence ID" value="CAF0828414.1"/>
    <property type="molecule type" value="Genomic_DNA"/>
</dbReference>
<name>A0A813UV02_ADIRI</name>
<protein>
    <submittedName>
        <fullName evidence="3">Uncharacterized protein</fullName>
    </submittedName>
</protein>
<evidence type="ECO:0000256" key="2">
    <source>
        <dbReference type="SAM" id="MobiDB-lite"/>
    </source>
</evidence>
<feature type="compositionally biased region" description="Polar residues" evidence="2">
    <location>
        <begin position="345"/>
        <end position="363"/>
    </location>
</feature>
<feature type="coiled-coil region" evidence="1">
    <location>
        <begin position="86"/>
        <end position="123"/>
    </location>
</feature>
<keyword evidence="1" id="KW-0175">Coiled coil</keyword>
<evidence type="ECO:0000313" key="6">
    <source>
        <dbReference type="Proteomes" id="UP000663852"/>
    </source>
</evidence>
<dbReference type="Proteomes" id="UP000663828">
    <property type="component" value="Unassembled WGS sequence"/>
</dbReference>
<dbReference type="AlphaFoldDB" id="A0A813UV02"/>
<reference evidence="3" key="1">
    <citation type="submission" date="2021-02" db="EMBL/GenBank/DDBJ databases">
        <authorList>
            <person name="Nowell W R."/>
        </authorList>
    </citation>
    <scope>NUCLEOTIDE SEQUENCE</scope>
</reference>
<dbReference type="EMBL" id="CAJNOR010009464">
    <property type="protein sequence ID" value="CAF1644880.1"/>
    <property type="molecule type" value="Genomic_DNA"/>
</dbReference>
<feature type="region of interest" description="Disordered" evidence="2">
    <location>
        <begin position="223"/>
        <end position="282"/>
    </location>
</feature>
<feature type="compositionally biased region" description="Low complexity" evidence="2">
    <location>
        <begin position="223"/>
        <end position="232"/>
    </location>
</feature>
<feature type="compositionally biased region" description="Low complexity" evidence="2">
    <location>
        <begin position="255"/>
        <end position="272"/>
    </location>
</feature>
<comment type="caution">
    <text evidence="3">The sequence shown here is derived from an EMBL/GenBank/DDBJ whole genome shotgun (WGS) entry which is preliminary data.</text>
</comment>
<dbReference type="OrthoDB" id="10064186at2759"/>